<dbReference type="SUPFAM" id="SSF50998">
    <property type="entry name" value="Quinoprotein alcohol dehydrogenase-like"/>
    <property type="match status" value="2"/>
</dbReference>
<reference evidence="2 3" key="1">
    <citation type="journal article" date="2019" name="Int. J. Syst. Evol. Microbiol.">
        <title>The Global Catalogue of Microorganisms (GCM) 10K type strain sequencing project: providing services to taxonomists for standard genome sequencing and annotation.</title>
        <authorList>
            <consortium name="The Broad Institute Genomics Platform"/>
            <consortium name="The Broad Institute Genome Sequencing Center for Infectious Disease"/>
            <person name="Wu L."/>
            <person name="Ma J."/>
        </authorList>
    </citation>
    <scope>NUCLEOTIDE SEQUENCE [LARGE SCALE GENOMIC DNA]</scope>
    <source>
        <strain evidence="2 3">XZYJ18</strain>
    </source>
</reference>
<keyword evidence="3" id="KW-1185">Reference proteome</keyword>
<dbReference type="PANTHER" id="PTHR34512">
    <property type="entry name" value="CELL SURFACE PROTEIN"/>
    <property type="match status" value="1"/>
</dbReference>
<evidence type="ECO:0000313" key="2">
    <source>
        <dbReference type="EMBL" id="MFC4827141.1"/>
    </source>
</evidence>
<name>A0ABD5Q8Z0_9EURY</name>
<evidence type="ECO:0000313" key="3">
    <source>
        <dbReference type="Proteomes" id="UP001595945"/>
    </source>
</evidence>
<accession>A0ABD5Q8Z0</accession>
<dbReference type="RefSeq" id="WP_379793685.1">
    <property type="nucleotide sequence ID" value="NZ_JBHSHT010000005.1"/>
</dbReference>
<protein>
    <submittedName>
        <fullName evidence="2">PQQ-binding-like beta-propeller repeat protein</fullName>
    </submittedName>
</protein>
<dbReference type="PANTHER" id="PTHR34512:SF30">
    <property type="entry name" value="OUTER MEMBRANE PROTEIN ASSEMBLY FACTOR BAMB"/>
    <property type="match status" value="1"/>
</dbReference>
<dbReference type="Proteomes" id="UP001595945">
    <property type="component" value="Unassembled WGS sequence"/>
</dbReference>
<dbReference type="InterPro" id="IPR018391">
    <property type="entry name" value="PQQ_b-propeller_rpt"/>
</dbReference>
<comment type="caution">
    <text evidence="2">The sequence shown here is derived from an EMBL/GenBank/DDBJ whole genome shotgun (WGS) entry which is preliminary data.</text>
</comment>
<sequence>MNDPMRRRLRSPDDRHLGRKSYEINILISDMKRRTFLSTAAVGASTLSGCLSMLPSSDSDTPLPDVPTGAWTQYGADAANTFATDVSAPSQGNLAWTSETFTRWQPAVSDGTVYTTNFDPSHDGSAIALDAQDGTEQWRTTLDASGANGTVVVDERCIVAYDTELVALDPETGERIWTETTNGLELSELLVADEATGTVLVASESGIEAFGAANGKKRWETDTIRPLVHAPAVYDGRVFAVGNVDGAPSLVALSLEDGAERWRSELTSGPESAAPVATQEGVVVADDRTLVAYDRETGDRHRELHSFGEGEDAIAQTVAADDGTVFVTSASGAVAVDSETGTERWRRDAPVYDPGICVGTETVVFPIDDPEYSPGKKTISAFNRESGKMRWHHVFDRSPNVVVPPVLVDGAVFFTASNMDSLAALGDVPARES</sequence>
<dbReference type="InterPro" id="IPR011047">
    <property type="entry name" value="Quinoprotein_ADH-like_sf"/>
</dbReference>
<feature type="domain" description="Pyrrolo-quinoline quinone repeat" evidence="1">
    <location>
        <begin position="205"/>
        <end position="347"/>
    </location>
</feature>
<evidence type="ECO:0000259" key="1">
    <source>
        <dbReference type="Pfam" id="PF13360"/>
    </source>
</evidence>
<dbReference type="Pfam" id="PF13360">
    <property type="entry name" value="PQQ_2"/>
    <property type="match status" value="2"/>
</dbReference>
<gene>
    <name evidence="2" type="ORF">ACFO9K_23140</name>
</gene>
<dbReference type="AlphaFoldDB" id="A0ABD5Q8Z0"/>
<dbReference type="SMART" id="SM00564">
    <property type="entry name" value="PQQ"/>
    <property type="match status" value="7"/>
</dbReference>
<feature type="domain" description="Pyrrolo-quinoline quinone repeat" evidence="1">
    <location>
        <begin position="89"/>
        <end position="204"/>
    </location>
</feature>
<dbReference type="InterPro" id="IPR002372">
    <property type="entry name" value="PQQ_rpt_dom"/>
</dbReference>
<dbReference type="EMBL" id="JBHSHT010000005">
    <property type="protein sequence ID" value="MFC4827141.1"/>
    <property type="molecule type" value="Genomic_DNA"/>
</dbReference>
<dbReference type="InterPro" id="IPR015943">
    <property type="entry name" value="WD40/YVTN_repeat-like_dom_sf"/>
</dbReference>
<dbReference type="Gene3D" id="2.130.10.10">
    <property type="entry name" value="YVTN repeat-like/Quinoprotein amine dehydrogenase"/>
    <property type="match status" value="2"/>
</dbReference>
<proteinExistence type="predicted"/>
<organism evidence="2 3">
    <name type="scientific">Halorussus aquaticus</name>
    <dbReference type="NCBI Taxonomy" id="2953748"/>
    <lineage>
        <taxon>Archaea</taxon>
        <taxon>Methanobacteriati</taxon>
        <taxon>Methanobacteriota</taxon>
        <taxon>Stenosarchaea group</taxon>
        <taxon>Halobacteria</taxon>
        <taxon>Halobacteriales</taxon>
        <taxon>Haladaptataceae</taxon>
        <taxon>Halorussus</taxon>
    </lineage>
</organism>